<proteinExistence type="predicted"/>
<sequence>MEIQDIQDLQLHGIIAFDGLTKNGLQLHPDQQNLIYPMGNKVTIKNIESGLQTFLTGHTNLISAMCISPCGKYIASGQVNHMGFKTIVIIWDYHARQRKTSHEIHKVRVEDLSFSCDSNFLISLGGRDDGNVVIWDVNKNDAICGCFASTEIAGNAYAIHRMNVRDLCFMTGGDRTLKVWRINVETRKVYGVDVKMGKLRRSINCVVVDARDELAYCGTTSGDIIKARLNYHHSLEQMEPVQPPVMVGCYSKISKDAKNRKNGIGDLYCGGVSSLLLYKTDNLIVGTGDGSLELIKIVEMNEKSNRKVKSPSTPQIKTIMSENVRSAVTSMILLNDQFLMVGTSLSEIYQVKISDFDMRLLVTCHTDTIYDIAFPRNYSEIFATGSKNDIRLWRLETQRELLRITVPNFVCTSIHFSDDGRMLISAWNDGIIRAFTPQTGRLIFAILHAHVKAVSAITCTKDGKRIISGGCDGQVRIWEILPEKQRLASVMKEHKGSVTSLRINYDSTEVISSSTDGTCIVWDLERYVRKQVLMGNTMYMSACFSPNGIQILTCGTDRKITYWETLDGSMIRELEGSGAGALNTIDISPDGQYFVTGGNDSVIKLWIYETGETTHVGMGHAAIITACKFSPDGKYIVTVSADGAIMIWKCPFEIKSSKSTVKSRAGSLSTRSTCSLREEELKKSLNLDLGNENVAEFSPKSDKAESVKALHKGNSDTALCGCDPVQPLPNSCTRCNEDESKSPIIETTRSSESCKTEKSSHSRATPNSGKCSEKSHKSCSVQRKSLV</sequence>
<evidence type="ECO:0000313" key="2">
    <source>
        <dbReference type="Proteomes" id="UP001239111"/>
    </source>
</evidence>
<dbReference type="EMBL" id="CM056741">
    <property type="protein sequence ID" value="KAJ8682769.1"/>
    <property type="molecule type" value="Genomic_DNA"/>
</dbReference>
<evidence type="ECO:0000313" key="1">
    <source>
        <dbReference type="EMBL" id="KAJ8682769.1"/>
    </source>
</evidence>
<dbReference type="Proteomes" id="UP001239111">
    <property type="component" value="Chromosome 1"/>
</dbReference>
<organism evidence="1 2">
    <name type="scientific">Eretmocerus hayati</name>
    <dbReference type="NCBI Taxonomy" id="131215"/>
    <lineage>
        <taxon>Eukaryota</taxon>
        <taxon>Metazoa</taxon>
        <taxon>Ecdysozoa</taxon>
        <taxon>Arthropoda</taxon>
        <taxon>Hexapoda</taxon>
        <taxon>Insecta</taxon>
        <taxon>Pterygota</taxon>
        <taxon>Neoptera</taxon>
        <taxon>Endopterygota</taxon>
        <taxon>Hymenoptera</taxon>
        <taxon>Apocrita</taxon>
        <taxon>Proctotrupomorpha</taxon>
        <taxon>Chalcidoidea</taxon>
        <taxon>Aphelinidae</taxon>
        <taxon>Aphelininae</taxon>
        <taxon>Eretmocerus</taxon>
    </lineage>
</organism>
<gene>
    <name evidence="1" type="ORF">QAD02_018561</name>
</gene>
<reference evidence="1" key="1">
    <citation type="submission" date="2023-04" db="EMBL/GenBank/DDBJ databases">
        <title>A chromosome-level genome assembly of the parasitoid wasp Eretmocerus hayati.</title>
        <authorList>
            <person name="Zhong Y."/>
            <person name="Liu S."/>
            <person name="Liu Y."/>
        </authorList>
    </citation>
    <scope>NUCLEOTIDE SEQUENCE</scope>
    <source>
        <strain evidence="1">ZJU_SS_LIU_2023</strain>
    </source>
</reference>
<comment type="caution">
    <text evidence="1">The sequence shown here is derived from an EMBL/GenBank/DDBJ whole genome shotgun (WGS) entry which is preliminary data.</text>
</comment>
<keyword evidence="2" id="KW-1185">Reference proteome</keyword>
<protein>
    <submittedName>
        <fullName evidence="1">Uncharacterized protein</fullName>
    </submittedName>
</protein>
<name>A0ACC2PHI2_9HYME</name>
<accession>A0ACC2PHI2</accession>